<dbReference type="OrthoDB" id="2662476at2759"/>
<dbReference type="AlphaFoldDB" id="A0A0C9Z191"/>
<feature type="non-terminal residue" evidence="2">
    <location>
        <position position="231"/>
    </location>
</feature>
<dbReference type="Pfam" id="PF20149">
    <property type="entry name" value="DUF6532"/>
    <property type="match status" value="1"/>
</dbReference>
<gene>
    <name evidence="2" type="ORF">PISMIDRAFT_43855</name>
</gene>
<dbReference type="EMBL" id="KN833734">
    <property type="protein sequence ID" value="KIK22846.1"/>
    <property type="molecule type" value="Genomic_DNA"/>
</dbReference>
<feature type="non-terminal residue" evidence="2">
    <location>
        <position position="1"/>
    </location>
</feature>
<organism evidence="2 3">
    <name type="scientific">Pisolithus microcarpus 441</name>
    <dbReference type="NCBI Taxonomy" id="765257"/>
    <lineage>
        <taxon>Eukaryota</taxon>
        <taxon>Fungi</taxon>
        <taxon>Dikarya</taxon>
        <taxon>Basidiomycota</taxon>
        <taxon>Agaricomycotina</taxon>
        <taxon>Agaricomycetes</taxon>
        <taxon>Agaricomycetidae</taxon>
        <taxon>Boletales</taxon>
        <taxon>Sclerodermatineae</taxon>
        <taxon>Pisolithaceae</taxon>
        <taxon>Pisolithus</taxon>
    </lineage>
</organism>
<keyword evidence="3" id="KW-1185">Reference proteome</keyword>
<sequence length="231" mass="25852">SDPSHLQFYTPPVCDIIEHAKQISHCNIASVNSFPLCADFNCKAPEYMNEGLRLIYMMVRKGWWPQCSPDITKLLWEDHGNWHSALKKKAHILLECSNFLRHGVDIEGHTNNLAHPALSGLIIDFFYMGSNAIASIFPEVFEKEVPCAVVALTTTTLFFALDEMVMEGKEVSFKHDVYADVYIDLLRLMAECDTAPIHCAKTKVLHVEWANIGMNGSATSGTTTGFDVDLD</sequence>
<evidence type="ECO:0000313" key="2">
    <source>
        <dbReference type="EMBL" id="KIK22846.1"/>
    </source>
</evidence>
<dbReference type="InterPro" id="IPR045341">
    <property type="entry name" value="DUF6532"/>
</dbReference>
<dbReference type="Proteomes" id="UP000054018">
    <property type="component" value="Unassembled WGS sequence"/>
</dbReference>
<reference evidence="2 3" key="1">
    <citation type="submission" date="2014-04" db="EMBL/GenBank/DDBJ databases">
        <authorList>
            <consortium name="DOE Joint Genome Institute"/>
            <person name="Kuo A."/>
            <person name="Kohler A."/>
            <person name="Costa M.D."/>
            <person name="Nagy L.G."/>
            <person name="Floudas D."/>
            <person name="Copeland A."/>
            <person name="Barry K.W."/>
            <person name="Cichocki N."/>
            <person name="Veneault-Fourrey C."/>
            <person name="LaButti K."/>
            <person name="Lindquist E.A."/>
            <person name="Lipzen A."/>
            <person name="Lundell T."/>
            <person name="Morin E."/>
            <person name="Murat C."/>
            <person name="Sun H."/>
            <person name="Tunlid A."/>
            <person name="Henrissat B."/>
            <person name="Grigoriev I.V."/>
            <person name="Hibbett D.S."/>
            <person name="Martin F."/>
            <person name="Nordberg H.P."/>
            <person name="Cantor M.N."/>
            <person name="Hua S.X."/>
        </authorList>
    </citation>
    <scope>NUCLEOTIDE SEQUENCE [LARGE SCALE GENOMIC DNA]</scope>
    <source>
        <strain evidence="2 3">441</strain>
    </source>
</reference>
<accession>A0A0C9Z191</accession>
<dbReference type="STRING" id="765257.A0A0C9Z191"/>
<name>A0A0C9Z191_9AGAM</name>
<evidence type="ECO:0000259" key="1">
    <source>
        <dbReference type="Pfam" id="PF20149"/>
    </source>
</evidence>
<dbReference type="HOGENOM" id="CLU_060373_0_1_1"/>
<evidence type="ECO:0000313" key="3">
    <source>
        <dbReference type="Proteomes" id="UP000054018"/>
    </source>
</evidence>
<reference evidence="3" key="2">
    <citation type="submission" date="2015-01" db="EMBL/GenBank/DDBJ databases">
        <title>Evolutionary Origins and Diversification of the Mycorrhizal Mutualists.</title>
        <authorList>
            <consortium name="DOE Joint Genome Institute"/>
            <consortium name="Mycorrhizal Genomics Consortium"/>
            <person name="Kohler A."/>
            <person name="Kuo A."/>
            <person name="Nagy L.G."/>
            <person name="Floudas D."/>
            <person name="Copeland A."/>
            <person name="Barry K.W."/>
            <person name="Cichocki N."/>
            <person name="Veneault-Fourrey C."/>
            <person name="LaButti K."/>
            <person name="Lindquist E.A."/>
            <person name="Lipzen A."/>
            <person name="Lundell T."/>
            <person name="Morin E."/>
            <person name="Murat C."/>
            <person name="Riley R."/>
            <person name="Ohm R."/>
            <person name="Sun H."/>
            <person name="Tunlid A."/>
            <person name="Henrissat B."/>
            <person name="Grigoriev I.V."/>
            <person name="Hibbett D.S."/>
            <person name="Martin F."/>
        </authorList>
    </citation>
    <scope>NUCLEOTIDE SEQUENCE [LARGE SCALE GENOMIC DNA]</scope>
    <source>
        <strain evidence="3">441</strain>
    </source>
</reference>
<protein>
    <submittedName>
        <fullName evidence="2">Unplaced genomic scaffold scaffold_50, whole genome shotgun sequence</fullName>
    </submittedName>
</protein>
<feature type="domain" description="DUF6532" evidence="1">
    <location>
        <begin position="93"/>
        <end position="190"/>
    </location>
</feature>
<proteinExistence type="predicted"/>